<dbReference type="Gene3D" id="1.10.12.10">
    <property type="entry name" value="Lyase 2-enoyl-coa Hydratase, Chain A, domain 2"/>
    <property type="match status" value="1"/>
</dbReference>
<dbReference type="PANTHER" id="PTHR43459">
    <property type="entry name" value="ENOYL-COA HYDRATASE"/>
    <property type="match status" value="1"/>
</dbReference>
<organism evidence="3 4">
    <name type="scientific">Albimonas donghaensis</name>
    <dbReference type="NCBI Taxonomy" id="356660"/>
    <lineage>
        <taxon>Bacteria</taxon>
        <taxon>Pseudomonadati</taxon>
        <taxon>Pseudomonadota</taxon>
        <taxon>Alphaproteobacteria</taxon>
        <taxon>Rhodobacterales</taxon>
        <taxon>Paracoccaceae</taxon>
        <taxon>Albimonas</taxon>
    </lineage>
</organism>
<dbReference type="Proteomes" id="UP000199118">
    <property type="component" value="Unassembled WGS sequence"/>
</dbReference>
<sequence length="264" mass="27578">MTPDHETPAGAVRRTLENGIGTLILDNPAARNAMSAPLQADLIEGLKVLGADPECRVIVIAGAGGHFCAGGDVKGMTTLDGDNAYDKLLKMQEMVRGVVEAPKPVIAAVEGVAVGGGMALASACDFVVAARDARFASAFVKIGLMPDLGAMWTLSMRMGLGRARAFLMSGEIMGAGAARDAGMIEEVVEPGQALPRAQEMAAGFATMATRALARTKSYMARMPMGFDEALKLEADAQTACIISEDFAEGRAAFLEKRAPVFKGR</sequence>
<dbReference type="PROSITE" id="PS00166">
    <property type="entry name" value="ENOYL_COA_HYDRATASE"/>
    <property type="match status" value="1"/>
</dbReference>
<evidence type="ECO:0000313" key="4">
    <source>
        <dbReference type="Proteomes" id="UP000199118"/>
    </source>
</evidence>
<dbReference type="GO" id="GO:0003824">
    <property type="term" value="F:catalytic activity"/>
    <property type="evidence" value="ECO:0007669"/>
    <property type="project" value="InterPro"/>
</dbReference>
<dbReference type="RefSeq" id="WP_092682153.1">
    <property type="nucleotide sequence ID" value="NZ_FNMZ01000004.1"/>
</dbReference>
<reference evidence="3 4" key="1">
    <citation type="submission" date="2016-10" db="EMBL/GenBank/DDBJ databases">
        <authorList>
            <person name="de Groot N.N."/>
        </authorList>
    </citation>
    <scope>NUCLEOTIDE SEQUENCE [LARGE SCALE GENOMIC DNA]</scope>
    <source>
        <strain evidence="3 4">DSM 17890</strain>
    </source>
</reference>
<dbReference type="Gene3D" id="3.90.226.10">
    <property type="entry name" value="2-enoyl-CoA Hydratase, Chain A, domain 1"/>
    <property type="match status" value="1"/>
</dbReference>
<dbReference type="OrthoDB" id="9781757at2"/>
<dbReference type="PANTHER" id="PTHR43459:SF1">
    <property type="entry name" value="EG:BACN32G11.4 PROTEIN"/>
    <property type="match status" value="1"/>
</dbReference>
<protein>
    <submittedName>
        <fullName evidence="3">Enoyl-CoA hydratase/carnithine racemase</fullName>
    </submittedName>
</protein>
<dbReference type="SUPFAM" id="SSF52096">
    <property type="entry name" value="ClpP/crotonase"/>
    <property type="match status" value="1"/>
</dbReference>
<dbReference type="CDD" id="cd06558">
    <property type="entry name" value="crotonase-like"/>
    <property type="match status" value="1"/>
</dbReference>
<dbReference type="InterPro" id="IPR001753">
    <property type="entry name" value="Enoyl-CoA_hydra/iso"/>
</dbReference>
<dbReference type="AlphaFoldDB" id="A0A1H3A0G0"/>
<name>A0A1H3A0G0_9RHOB</name>
<proteinExistence type="inferred from homology"/>
<dbReference type="InterPro" id="IPR018376">
    <property type="entry name" value="Enoyl-CoA_hyd/isom_CS"/>
</dbReference>
<dbReference type="InterPro" id="IPR014748">
    <property type="entry name" value="Enoyl-CoA_hydra_C"/>
</dbReference>
<gene>
    <name evidence="3" type="ORF">SAMN05444336_10416</name>
</gene>
<comment type="similarity">
    <text evidence="1 2">Belongs to the enoyl-CoA hydratase/isomerase family.</text>
</comment>
<evidence type="ECO:0000256" key="2">
    <source>
        <dbReference type="RuleBase" id="RU003707"/>
    </source>
</evidence>
<dbReference type="Pfam" id="PF00378">
    <property type="entry name" value="ECH_1"/>
    <property type="match status" value="1"/>
</dbReference>
<keyword evidence="4" id="KW-1185">Reference proteome</keyword>
<dbReference type="STRING" id="356660.SAMN05444336_10416"/>
<accession>A0A1H3A0G0</accession>
<evidence type="ECO:0000313" key="3">
    <source>
        <dbReference type="EMBL" id="SDX23262.1"/>
    </source>
</evidence>
<dbReference type="InterPro" id="IPR029045">
    <property type="entry name" value="ClpP/crotonase-like_dom_sf"/>
</dbReference>
<evidence type="ECO:0000256" key="1">
    <source>
        <dbReference type="ARBA" id="ARBA00005254"/>
    </source>
</evidence>
<dbReference type="EMBL" id="FNMZ01000004">
    <property type="protein sequence ID" value="SDX23262.1"/>
    <property type="molecule type" value="Genomic_DNA"/>
</dbReference>